<protein>
    <submittedName>
        <fullName evidence="2">Tail tape measure</fullName>
    </submittedName>
</protein>
<sequence length="538" mass="57256">MSGGLVKAAKNTKGVSKEMVSATRSVVNFGKKAESAIGGVVKKTVKWGAVTATAVAGLAAKTGLSEAMDLEGYRLQLETATKDTQKASQIMQNAINLANRTPFEGGELVEGAAKFEAMGMSADTWLTRAGDMAAATNKSFDQAVEALIDAQTGELERLKEFGITKAKILEQGEKMFSGVQIANNSGQIVNQEKFNEAMIALMEDRFSGGMEKQATTMRGLWSTVTGVAKSALATIVGISTDGSIKAGSALDLLKGKVQLLADRLQQWQQDGTIDRIAQKFTDGLGKAVEYAGKAFSWVTEHGDTIKRWIVGLGSAFAMVKVAQFTSQVFGLIKTVMLFGSTLATLVAANPVVLLIGGAIAAGALLIANWDKVKAYFQGLWAQFTEGFAATKESIVGTFNAAKSAISSFFGWFGDKLSWLDDKISKVPILGSLYTKAKSGISGWINKEFSGINWGFGGHATGTSYFPGGWTRINERGGEIVNLPGGTQIIPHDVSQRMVGGQTVNVYVTVQGNMIGNKAYADYMANVVAQRLLRALRNT</sequence>
<dbReference type="EMBL" id="BK032608">
    <property type="protein sequence ID" value="DAF51019.1"/>
    <property type="molecule type" value="Genomic_DNA"/>
</dbReference>
<proteinExistence type="predicted"/>
<keyword evidence="1" id="KW-0472">Membrane</keyword>
<keyword evidence="1" id="KW-1133">Transmembrane helix</keyword>
<feature type="transmembrane region" description="Helical" evidence="1">
    <location>
        <begin position="342"/>
        <end position="367"/>
    </location>
</feature>
<reference evidence="2" key="1">
    <citation type="journal article" date="2021" name="Proc. Natl. Acad. Sci. U.S.A.">
        <title>A Catalog of Tens of Thousands of Viruses from Human Metagenomes Reveals Hidden Associations with Chronic Diseases.</title>
        <authorList>
            <person name="Tisza M.J."/>
            <person name="Buck C.B."/>
        </authorList>
    </citation>
    <scope>NUCLEOTIDE SEQUENCE</scope>
    <source>
        <strain evidence="2">CtFIm6</strain>
    </source>
</reference>
<evidence type="ECO:0000256" key="1">
    <source>
        <dbReference type="SAM" id="Phobius"/>
    </source>
</evidence>
<evidence type="ECO:0000313" key="2">
    <source>
        <dbReference type="EMBL" id="DAF51019.1"/>
    </source>
</evidence>
<name>A0A8S5SJM3_9CAUD</name>
<keyword evidence="1" id="KW-0812">Transmembrane</keyword>
<accession>A0A8S5SJM3</accession>
<organism evidence="2">
    <name type="scientific">Siphoviridae sp. ctFIm6</name>
    <dbReference type="NCBI Taxonomy" id="2827818"/>
    <lineage>
        <taxon>Viruses</taxon>
        <taxon>Duplodnaviria</taxon>
        <taxon>Heunggongvirae</taxon>
        <taxon>Uroviricota</taxon>
        <taxon>Caudoviricetes</taxon>
    </lineage>
</organism>